<dbReference type="SMART" id="SM00342">
    <property type="entry name" value="HTH_ARAC"/>
    <property type="match status" value="1"/>
</dbReference>
<dbReference type="Gene3D" id="1.10.10.60">
    <property type="entry name" value="Homeodomain-like"/>
    <property type="match status" value="2"/>
</dbReference>
<dbReference type="PANTHER" id="PTHR43280:SF10">
    <property type="entry name" value="REGULATORY PROTEIN POCR"/>
    <property type="match status" value="1"/>
</dbReference>
<keyword evidence="1" id="KW-0805">Transcription regulation</keyword>
<evidence type="ECO:0000313" key="6">
    <source>
        <dbReference type="EMBL" id="MEK8131876.1"/>
    </source>
</evidence>
<comment type="caution">
    <text evidence="6">The sequence shown here is derived from an EMBL/GenBank/DDBJ whole genome shotgun (WGS) entry which is preliminary data.</text>
</comment>
<proteinExistence type="predicted"/>
<evidence type="ECO:0000259" key="5">
    <source>
        <dbReference type="PROSITE" id="PS01124"/>
    </source>
</evidence>
<dbReference type="InterPro" id="IPR018060">
    <property type="entry name" value="HTH_AraC"/>
</dbReference>
<keyword evidence="3" id="KW-0804">Transcription</keyword>
<dbReference type="InterPro" id="IPR009057">
    <property type="entry name" value="Homeodomain-like_sf"/>
</dbReference>
<name>A0ABU9DSM7_9BACL</name>
<evidence type="ECO:0000256" key="2">
    <source>
        <dbReference type="ARBA" id="ARBA00023125"/>
    </source>
</evidence>
<evidence type="ECO:0000256" key="4">
    <source>
        <dbReference type="SAM" id="Phobius"/>
    </source>
</evidence>
<dbReference type="Proteomes" id="UP001469365">
    <property type="component" value="Unassembled WGS sequence"/>
</dbReference>
<accession>A0ABU9DSM7</accession>
<dbReference type="InterPro" id="IPR018062">
    <property type="entry name" value="HTH_AraC-typ_CS"/>
</dbReference>
<dbReference type="InterPro" id="IPR041522">
    <property type="entry name" value="CdaR_GGDEF"/>
</dbReference>
<evidence type="ECO:0000256" key="3">
    <source>
        <dbReference type="ARBA" id="ARBA00023163"/>
    </source>
</evidence>
<dbReference type="EMBL" id="JBBPCC010000024">
    <property type="protein sequence ID" value="MEK8131876.1"/>
    <property type="molecule type" value="Genomic_DNA"/>
</dbReference>
<dbReference type="PROSITE" id="PS01124">
    <property type="entry name" value="HTH_ARAC_FAMILY_2"/>
    <property type="match status" value="1"/>
</dbReference>
<keyword evidence="4" id="KW-0472">Membrane</keyword>
<dbReference type="Pfam" id="PF17853">
    <property type="entry name" value="GGDEF_2"/>
    <property type="match status" value="1"/>
</dbReference>
<dbReference type="Pfam" id="PF12833">
    <property type="entry name" value="HTH_18"/>
    <property type="match status" value="1"/>
</dbReference>
<keyword evidence="4" id="KW-0812">Transmembrane</keyword>
<sequence length="762" mass="86397">MFRKVAFKRRSIIVTWLLSYIAILLVPVLLSIVMYTQMNQTIVDEINRSNSLILSKVQTDMDNQLQDINRLSVEIGYNPQVQELLSIGEPLRTEQYFSIYKAFENLKVFQASSRSAHFLVYFRAIDTIITPDSSNTSEVIFNNLYPGERSSYTAWMEKLNHYYSGEYVSLGEGESRMNELAYIRSIPIGRTGVSLGSVVIFLDPDRFWVKDGADYIHSGAAVILDQNNRVVASSEPMAEPVPVSYSELTEQSGMVKARWKGQETVVSYISSGATGWKYMILMPRHVFWDKSESIKKSTAIGLLACLIVGGGLSYAFVRRNYSPVRGMMELLQGRKHTADPDKVPGNEYEFMRQAISSTLMENTDMSSRLWRQKSFMRGYFLEKLLKGRSSAVPLEPSLEAYGVRFASDAFAVMILNVEEDQDLSYPLIRFAMMNVTEEWAGRMHQGFMTEIDDLLVCLINLTGQDTEAWKEQLAGIAAGVAGFMGNYYHVAVSISVSSPHYTVVGISRAYEEALEAMEYQSIYGVKDIMHYDDMDIPRAKEEYYYPLEKEQALMNCIKTGDYASAEAIVDAVFKDNLEQRKLPLKIAKCLFVDLVSTMLKTIHEAGSHYDSSFLEELNPIEQLLNCHTVSEMKQQLKDILQSFCSYIAQEQGSRRTMEILQSIMETVHSQYRDLNLSIASIAEQIGLHPAYVSKLFKERSGGSLLDYIGKIRIEQAKVMMKEQTATMEQISLSVGYSNVRTFRRAFAKYEGVTPGKYADLLE</sequence>
<feature type="domain" description="HTH araC/xylS-type" evidence="5">
    <location>
        <begin position="661"/>
        <end position="760"/>
    </location>
</feature>
<evidence type="ECO:0000313" key="7">
    <source>
        <dbReference type="Proteomes" id="UP001469365"/>
    </source>
</evidence>
<gene>
    <name evidence="6" type="ORF">WMW72_28605</name>
</gene>
<organism evidence="6 7">
    <name type="scientific">Paenibacillus filicis</name>
    <dbReference type="NCBI Taxonomy" id="669464"/>
    <lineage>
        <taxon>Bacteria</taxon>
        <taxon>Bacillati</taxon>
        <taxon>Bacillota</taxon>
        <taxon>Bacilli</taxon>
        <taxon>Bacillales</taxon>
        <taxon>Paenibacillaceae</taxon>
        <taxon>Paenibacillus</taxon>
    </lineage>
</organism>
<feature type="transmembrane region" description="Helical" evidence="4">
    <location>
        <begin position="12"/>
        <end position="35"/>
    </location>
</feature>
<keyword evidence="7" id="KW-1185">Reference proteome</keyword>
<dbReference type="PANTHER" id="PTHR43280">
    <property type="entry name" value="ARAC-FAMILY TRANSCRIPTIONAL REGULATOR"/>
    <property type="match status" value="1"/>
</dbReference>
<evidence type="ECO:0000256" key="1">
    <source>
        <dbReference type="ARBA" id="ARBA00023015"/>
    </source>
</evidence>
<keyword evidence="4" id="KW-1133">Transmembrane helix</keyword>
<dbReference type="RefSeq" id="WP_341419004.1">
    <property type="nucleotide sequence ID" value="NZ_JBBPCC010000024.1"/>
</dbReference>
<keyword evidence="2" id="KW-0238">DNA-binding</keyword>
<reference evidence="6 7" key="1">
    <citation type="submission" date="2024-04" db="EMBL/GenBank/DDBJ databases">
        <title>draft genome sequnece of Paenibacillus filicis.</title>
        <authorList>
            <person name="Kim D.-U."/>
        </authorList>
    </citation>
    <scope>NUCLEOTIDE SEQUENCE [LARGE SCALE GENOMIC DNA]</scope>
    <source>
        <strain evidence="6 7">KACC14197</strain>
    </source>
</reference>
<dbReference type="SUPFAM" id="SSF46689">
    <property type="entry name" value="Homeodomain-like"/>
    <property type="match status" value="1"/>
</dbReference>
<dbReference type="PROSITE" id="PS00041">
    <property type="entry name" value="HTH_ARAC_FAMILY_1"/>
    <property type="match status" value="1"/>
</dbReference>
<protein>
    <submittedName>
        <fullName evidence="6">Helix-turn-helix domain-containing protein</fullName>
    </submittedName>
</protein>